<reference evidence="1" key="1">
    <citation type="submission" date="2023-10" db="EMBL/GenBank/DDBJ databases">
        <authorList>
            <person name="Chen Y."/>
            <person name="Shah S."/>
            <person name="Dougan E. K."/>
            <person name="Thang M."/>
            <person name="Chan C."/>
        </authorList>
    </citation>
    <scope>NUCLEOTIDE SEQUENCE [LARGE SCALE GENOMIC DNA]</scope>
</reference>
<gene>
    <name evidence="1" type="ORF">PCOR1329_LOCUS77781</name>
</gene>
<dbReference type="EMBL" id="CAUYUJ010020793">
    <property type="protein sequence ID" value="CAK0900530.1"/>
    <property type="molecule type" value="Genomic_DNA"/>
</dbReference>
<organism evidence="1 2">
    <name type="scientific">Prorocentrum cordatum</name>
    <dbReference type="NCBI Taxonomy" id="2364126"/>
    <lineage>
        <taxon>Eukaryota</taxon>
        <taxon>Sar</taxon>
        <taxon>Alveolata</taxon>
        <taxon>Dinophyceae</taxon>
        <taxon>Prorocentrales</taxon>
        <taxon>Prorocentraceae</taxon>
        <taxon>Prorocentrum</taxon>
    </lineage>
</organism>
<evidence type="ECO:0000313" key="1">
    <source>
        <dbReference type="EMBL" id="CAK0900530.1"/>
    </source>
</evidence>
<keyword evidence="2" id="KW-1185">Reference proteome</keyword>
<protein>
    <submittedName>
        <fullName evidence="1">Uncharacterized protein</fullName>
    </submittedName>
</protein>
<proteinExistence type="predicted"/>
<name>A0ABN9XL41_9DINO</name>
<comment type="caution">
    <text evidence="1">The sequence shown here is derived from an EMBL/GenBank/DDBJ whole genome shotgun (WGS) entry which is preliminary data.</text>
</comment>
<accession>A0ABN9XL41</accession>
<sequence length="149" mass="17375">MFCSRHLMVFNKQLEHGRNVQNVPRYMLLPHRRLEMHSNKHGLEVLPRPWKTKQFKVKFIIYSPNTYNFPAAPRLQEPGRSTLAIMQFNMGGAQSSRSMAACHCVHNLQDQEPSKCVKITGRLVYYAWSTNSWPASYYNVYNRQGQKTG</sequence>
<evidence type="ECO:0000313" key="2">
    <source>
        <dbReference type="Proteomes" id="UP001189429"/>
    </source>
</evidence>
<dbReference type="Proteomes" id="UP001189429">
    <property type="component" value="Unassembled WGS sequence"/>
</dbReference>